<sequence length="55" mass="6444">MKYADEWIVQIDDISDFVAMQRSYARNDNLDKLVVAKERPYILHDPALKLGIDSY</sequence>
<protein>
    <submittedName>
        <fullName evidence="1">Uncharacterized protein</fullName>
    </submittedName>
</protein>
<comment type="caution">
    <text evidence="1">The sequence shown here is derived from an EMBL/GenBank/DDBJ whole genome shotgun (WGS) entry which is preliminary data.</text>
</comment>
<evidence type="ECO:0000313" key="1">
    <source>
        <dbReference type="EMBL" id="MBD1373866.1"/>
    </source>
</evidence>
<gene>
    <name evidence="1" type="ORF">IC620_16095</name>
</gene>
<dbReference type="AlphaFoldDB" id="A0A926NBI2"/>
<organism evidence="1 2">
    <name type="scientific">Polycladospora coralii</name>
    <dbReference type="NCBI Taxonomy" id="2771432"/>
    <lineage>
        <taxon>Bacteria</taxon>
        <taxon>Bacillati</taxon>
        <taxon>Bacillota</taxon>
        <taxon>Bacilli</taxon>
        <taxon>Bacillales</taxon>
        <taxon>Thermoactinomycetaceae</taxon>
        <taxon>Polycladospora</taxon>
    </lineage>
</organism>
<reference evidence="1" key="1">
    <citation type="submission" date="2020-09" db="EMBL/GenBank/DDBJ databases">
        <title>A novel bacterium of genus Hazenella, isolated from South China Sea.</title>
        <authorList>
            <person name="Huang H."/>
            <person name="Mo K."/>
            <person name="Hu Y."/>
        </authorList>
    </citation>
    <scope>NUCLEOTIDE SEQUENCE</scope>
    <source>
        <strain evidence="1">IB182357</strain>
    </source>
</reference>
<proteinExistence type="predicted"/>
<keyword evidence="2" id="KW-1185">Reference proteome</keyword>
<dbReference type="EMBL" id="JACXAH010000042">
    <property type="protein sequence ID" value="MBD1373866.1"/>
    <property type="molecule type" value="Genomic_DNA"/>
</dbReference>
<name>A0A926NBI2_9BACL</name>
<evidence type="ECO:0000313" key="2">
    <source>
        <dbReference type="Proteomes" id="UP000661691"/>
    </source>
</evidence>
<dbReference type="Proteomes" id="UP000661691">
    <property type="component" value="Unassembled WGS sequence"/>
</dbReference>
<accession>A0A926NBI2</accession>